<organism evidence="3 4">
    <name type="scientific">Lithospermum erythrorhizon</name>
    <name type="common">Purple gromwell</name>
    <name type="synonym">Lithospermum officinale var. erythrorhizon</name>
    <dbReference type="NCBI Taxonomy" id="34254"/>
    <lineage>
        <taxon>Eukaryota</taxon>
        <taxon>Viridiplantae</taxon>
        <taxon>Streptophyta</taxon>
        <taxon>Embryophyta</taxon>
        <taxon>Tracheophyta</taxon>
        <taxon>Spermatophyta</taxon>
        <taxon>Magnoliopsida</taxon>
        <taxon>eudicotyledons</taxon>
        <taxon>Gunneridae</taxon>
        <taxon>Pentapetalae</taxon>
        <taxon>asterids</taxon>
        <taxon>lamiids</taxon>
        <taxon>Boraginales</taxon>
        <taxon>Boraginaceae</taxon>
        <taxon>Boraginoideae</taxon>
        <taxon>Lithospermeae</taxon>
        <taxon>Lithospermum</taxon>
    </lineage>
</organism>
<dbReference type="SUPFAM" id="SSF81631">
    <property type="entry name" value="PAP/OAS1 substrate-binding domain"/>
    <property type="match status" value="1"/>
</dbReference>
<accession>A0AAV3NPK9</accession>
<feature type="compositionally biased region" description="Polar residues" evidence="1">
    <location>
        <begin position="407"/>
        <end position="468"/>
    </location>
</feature>
<evidence type="ECO:0000313" key="3">
    <source>
        <dbReference type="EMBL" id="GAA0141154.1"/>
    </source>
</evidence>
<keyword evidence="4" id="KW-1185">Reference proteome</keyword>
<gene>
    <name evidence="3" type="ORF">LIER_02363</name>
</gene>
<evidence type="ECO:0000259" key="2">
    <source>
        <dbReference type="Pfam" id="PF22600"/>
    </source>
</evidence>
<dbReference type="SUPFAM" id="SSF81301">
    <property type="entry name" value="Nucleotidyltransferase"/>
    <property type="match status" value="1"/>
</dbReference>
<dbReference type="EMBL" id="BAABME010000253">
    <property type="protein sequence ID" value="GAA0141154.1"/>
    <property type="molecule type" value="Genomic_DNA"/>
</dbReference>
<sequence length="528" mass="59219">MNGNDSLDLILKDVLFIVNPSEEDWSIRFRVINDLKDVVESIESIRGATVEPFGSFVSNLFTRWGDLDISIELSTRSHISSAGRKYKQSLLGEILKALVQKGGFRISKFIANAKVPILKIFSRHNISCDISINNLSGHMKSKILFWINEIDGRFRDLVLLVILQVKEWARAHNINDPKAGTLNSYSLSLLVIFHFQTCVPAILPPIREIYPGNMVDDLRGVRADVEEHIKKTCEVQIYKFKTNRSRKINRSSLPQLFISFLAKFSDISLRAPSHGISIYNSQWEEIENNMSWLPKTYALFIEDPFEQPTNTARTVSNNQLKRISEAFQRSYQLLDSGSWNRFSLISTLAPPHTLRYLARTPAGSQYFNGINGFGTGPQVMHLPIQHQAMGKGPVMNQSNRAFSRFVQSTNGRSDGTSSRLVQSSNGRSNGASTGFVQSSNGRSNGAPSRFVQSNNGGRALQSPHQQKSQKTRIAEHKAGPSNNPVPQSSNGQKVKTWRPKTETGVCSLATQCYYHVQMKINSLKFLAI</sequence>
<dbReference type="InterPro" id="IPR043519">
    <property type="entry name" value="NT_sf"/>
</dbReference>
<evidence type="ECO:0000313" key="4">
    <source>
        <dbReference type="Proteomes" id="UP001454036"/>
    </source>
</evidence>
<dbReference type="GO" id="GO:0050265">
    <property type="term" value="F:RNA uridylyltransferase activity"/>
    <property type="evidence" value="ECO:0007669"/>
    <property type="project" value="TreeGrafter"/>
</dbReference>
<name>A0AAV3NPK9_LITER</name>
<dbReference type="Gene3D" id="1.10.1410.10">
    <property type="match status" value="1"/>
</dbReference>
<dbReference type="InterPro" id="IPR054708">
    <property type="entry name" value="MTPAP-like_central"/>
</dbReference>
<dbReference type="AlphaFoldDB" id="A0AAV3NPK9"/>
<dbReference type="GO" id="GO:0031123">
    <property type="term" value="P:RNA 3'-end processing"/>
    <property type="evidence" value="ECO:0007669"/>
    <property type="project" value="TreeGrafter"/>
</dbReference>
<feature type="compositionally biased region" description="Polar residues" evidence="1">
    <location>
        <begin position="480"/>
        <end position="493"/>
    </location>
</feature>
<dbReference type="Gene3D" id="3.30.460.10">
    <property type="entry name" value="Beta Polymerase, domain 2"/>
    <property type="match status" value="1"/>
</dbReference>
<dbReference type="CDD" id="cd05402">
    <property type="entry name" value="NT_PAP_TUTase"/>
    <property type="match status" value="1"/>
</dbReference>
<dbReference type="Pfam" id="PF22600">
    <property type="entry name" value="MTPAP-like_central"/>
    <property type="match status" value="1"/>
</dbReference>
<comment type="caution">
    <text evidence="3">The sequence shown here is derived from an EMBL/GenBank/DDBJ whole genome shotgun (WGS) entry which is preliminary data.</text>
</comment>
<evidence type="ECO:0000256" key="1">
    <source>
        <dbReference type="SAM" id="MobiDB-lite"/>
    </source>
</evidence>
<reference evidence="3 4" key="1">
    <citation type="submission" date="2024-01" db="EMBL/GenBank/DDBJ databases">
        <title>The complete chloroplast genome sequence of Lithospermum erythrorhizon: insights into the phylogenetic relationship among Boraginaceae species and the maternal lineages of purple gromwells.</title>
        <authorList>
            <person name="Okada T."/>
            <person name="Watanabe K."/>
        </authorList>
    </citation>
    <scope>NUCLEOTIDE SEQUENCE [LARGE SCALE GENOMIC DNA]</scope>
</reference>
<dbReference type="Proteomes" id="UP001454036">
    <property type="component" value="Unassembled WGS sequence"/>
</dbReference>
<feature type="domain" description="Poly(A) RNA polymerase mitochondrial-like central palm" evidence="2">
    <location>
        <begin position="13"/>
        <end position="144"/>
    </location>
</feature>
<dbReference type="PANTHER" id="PTHR12271">
    <property type="entry name" value="POLY A POLYMERASE CID PAP -RELATED"/>
    <property type="match status" value="1"/>
</dbReference>
<proteinExistence type="predicted"/>
<feature type="region of interest" description="Disordered" evidence="1">
    <location>
        <begin position="407"/>
        <end position="499"/>
    </location>
</feature>
<protein>
    <submittedName>
        <fullName evidence="3">Nucleotidyltransferase</fullName>
    </submittedName>
</protein>
<dbReference type="PANTHER" id="PTHR12271:SF123">
    <property type="entry name" value="PROTEIN HESO1"/>
    <property type="match status" value="1"/>
</dbReference>